<keyword evidence="3" id="KW-1185">Reference proteome</keyword>
<organism evidence="2 3">
    <name type="scientific">Aciduricibacillus chroicocephali</name>
    <dbReference type="NCBI Taxonomy" id="3054939"/>
    <lineage>
        <taxon>Bacteria</taxon>
        <taxon>Bacillati</taxon>
        <taxon>Bacillota</taxon>
        <taxon>Bacilli</taxon>
        <taxon>Bacillales</taxon>
        <taxon>Bacillaceae</taxon>
        <taxon>Aciduricibacillus</taxon>
    </lineage>
</organism>
<keyword evidence="2" id="KW-0966">Cell projection</keyword>
<keyword evidence="1" id="KW-0472">Membrane</keyword>
<feature type="transmembrane region" description="Helical" evidence="1">
    <location>
        <begin position="51"/>
        <end position="84"/>
    </location>
</feature>
<keyword evidence="2" id="KW-0969">Cilium</keyword>
<evidence type="ECO:0000313" key="2">
    <source>
        <dbReference type="EMBL" id="WLV25302.1"/>
    </source>
</evidence>
<reference evidence="2" key="1">
    <citation type="submission" date="2023-06" db="EMBL/GenBank/DDBJ databases">
        <title>A Treasure from Seagulls: Isolation and Description of Aciduricobacillus qingdaonensis gen. nov., sp. nov., a Rare Obligately Uric Acid-utilizing Member in the Family Bacillaceae.</title>
        <authorList>
            <person name="Liu W."/>
            <person name="Wang B."/>
        </authorList>
    </citation>
    <scope>NUCLEOTIDE SEQUENCE</scope>
    <source>
        <strain evidence="2">44XB</strain>
    </source>
</reference>
<accession>A0ABY9KX18</accession>
<dbReference type="RefSeq" id="WP_348029090.1">
    <property type="nucleotide sequence ID" value="NZ_CP129113.1"/>
</dbReference>
<name>A0ABY9KX18_9BACI</name>
<evidence type="ECO:0000313" key="3">
    <source>
        <dbReference type="Proteomes" id="UP001180087"/>
    </source>
</evidence>
<gene>
    <name evidence="2" type="ORF">QR721_03475</name>
</gene>
<keyword evidence="2" id="KW-0282">Flagellum</keyword>
<keyword evidence="1" id="KW-0812">Transmembrane</keyword>
<keyword evidence="1" id="KW-1133">Transmembrane helix</keyword>
<evidence type="ECO:0000256" key="1">
    <source>
        <dbReference type="SAM" id="Phobius"/>
    </source>
</evidence>
<sequence length="112" mass="12766">MKKFLLFLAGLTALIVAFAMIGPMVLLGVSVWLLYIVFKQFMRSGSVIGKIAWLIIGLVILSMAVSHIYALIGLAAAYAVYYIYKQLRKPEPEIVKDPFTNFEKEWNELHHY</sequence>
<protein>
    <submittedName>
        <fullName evidence="2">Flagellar basal body rod protein</fullName>
    </submittedName>
</protein>
<proteinExistence type="predicted"/>
<dbReference type="Proteomes" id="UP001180087">
    <property type="component" value="Chromosome"/>
</dbReference>
<dbReference type="EMBL" id="CP129113">
    <property type="protein sequence ID" value="WLV25302.1"/>
    <property type="molecule type" value="Genomic_DNA"/>
</dbReference>